<dbReference type="InterPro" id="IPR002545">
    <property type="entry name" value="CheW-lke_dom"/>
</dbReference>
<keyword evidence="16" id="KW-1185">Reference proteome</keyword>
<dbReference type="InterPro" id="IPR001789">
    <property type="entry name" value="Sig_transdc_resp-reg_receiver"/>
</dbReference>
<evidence type="ECO:0000259" key="12">
    <source>
        <dbReference type="PROSITE" id="PS50110"/>
    </source>
</evidence>
<feature type="domain" description="HPt" evidence="14">
    <location>
        <begin position="1"/>
        <end position="101"/>
    </location>
</feature>
<dbReference type="SMART" id="SM00073">
    <property type="entry name" value="HPT"/>
    <property type="match status" value="1"/>
</dbReference>
<dbReference type="SUPFAM" id="SSF47226">
    <property type="entry name" value="Histidine-containing phosphotransfer domain, HPT domain"/>
    <property type="match status" value="1"/>
</dbReference>
<dbReference type="SUPFAM" id="SSF47384">
    <property type="entry name" value="Homodimeric domain of signal transducing histidine kinase"/>
    <property type="match status" value="1"/>
</dbReference>
<dbReference type="InterPro" id="IPR036097">
    <property type="entry name" value="HisK_dim/P_sf"/>
</dbReference>
<gene>
    <name evidence="15" type="ORF">C7450_104418</name>
</gene>
<dbReference type="SMART" id="SM00387">
    <property type="entry name" value="HATPase_c"/>
    <property type="match status" value="1"/>
</dbReference>
<dbReference type="FunFam" id="3.30.565.10:FF:000016">
    <property type="entry name" value="Chemotaxis protein CheA, putative"/>
    <property type="match status" value="1"/>
</dbReference>
<dbReference type="InterPro" id="IPR004358">
    <property type="entry name" value="Sig_transdc_His_kin-like_C"/>
</dbReference>
<dbReference type="PROSITE" id="PS50110">
    <property type="entry name" value="RESPONSE_REGULATORY"/>
    <property type="match status" value="1"/>
</dbReference>
<dbReference type="InterPro" id="IPR004105">
    <property type="entry name" value="CheA-like_dim"/>
</dbReference>
<comment type="catalytic activity">
    <reaction evidence="1">
        <text>ATP + protein L-histidine = ADP + protein N-phospho-L-histidine.</text>
        <dbReference type="EC" id="2.7.13.3"/>
    </reaction>
</comment>
<feature type="domain" description="Response regulatory" evidence="12">
    <location>
        <begin position="712"/>
        <end position="829"/>
    </location>
</feature>
<proteinExistence type="predicted"/>
<dbReference type="PRINTS" id="PR00344">
    <property type="entry name" value="BCTRLSENSOR"/>
</dbReference>
<dbReference type="GO" id="GO:0000155">
    <property type="term" value="F:phosphorelay sensor kinase activity"/>
    <property type="evidence" value="ECO:0007669"/>
    <property type="project" value="InterPro"/>
</dbReference>
<evidence type="ECO:0000259" key="11">
    <source>
        <dbReference type="PROSITE" id="PS50109"/>
    </source>
</evidence>
<feature type="domain" description="CheW-like" evidence="13">
    <location>
        <begin position="569"/>
        <end position="697"/>
    </location>
</feature>
<dbReference type="InterPro" id="IPR036890">
    <property type="entry name" value="HATPase_C_sf"/>
</dbReference>
<dbReference type="CDD" id="cd00088">
    <property type="entry name" value="HPT"/>
    <property type="match status" value="1"/>
</dbReference>
<dbReference type="Pfam" id="PF00072">
    <property type="entry name" value="Response_reg"/>
    <property type="match status" value="1"/>
</dbReference>
<dbReference type="InterPro" id="IPR008207">
    <property type="entry name" value="Sig_transdc_His_kin_Hpt_dom"/>
</dbReference>
<protein>
    <recommendedName>
        <fullName evidence="3">Chemotaxis protein CheA</fullName>
        <ecNumber evidence="2">2.7.13.3</ecNumber>
    </recommendedName>
</protein>
<dbReference type="Pfam" id="PF01627">
    <property type="entry name" value="Hpt"/>
    <property type="match status" value="1"/>
</dbReference>
<keyword evidence="5" id="KW-0808">Transferase</keyword>
<dbReference type="SMART" id="SM00448">
    <property type="entry name" value="REC"/>
    <property type="match status" value="1"/>
</dbReference>
<keyword evidence="6 15" id="KW-0418">Kinase</keyword>
<evidence type="ECO:0000256" key="9">
    <source>
        <dbReference type="PROSITE-ProRule" id="PRU00110"/>
    </source>
</evidence>
<evidence type="ECO:0000259" key="14">
    <source>
        <dbReference type="PROSITE" id="PS50894"/>
    </source>
</evidence>
<evidence type="ECO:0000256" key="2">
    <source>
        <dbReference type="ARBA" id="ARBA00012438"/>
    </source>
</evidence>
<evidence type="ECO:0000313" key="15">
    <source>
        <dbReference type="EMBL" id="PXW60363.1"/>
    </source>
</evidence>
<dbReference type="Pfam" id="PF01584">
    <property type="entry name" value="CheW"/>
    <property type="match status" value="2"/>
</dbReference>
<evidence type="ECO:0000256" key="4">
    <source>
        <dbReference type="ARBA" id="ARBA00022553"/>
    </source>
</evidence>
<feature type="modified residue" description="4-aspartylphosphate" evidence="10">
    <location>
        <position position="762"/>
    </location>
</feature>
<dbReference type="Gene3D" id="2.30.30.40">
    <property type="entry name" value="SH3 Domains"/>
    <property type="match status" value="1"/>
</dbReference>
<dbReference type="PANTHER" id="PTHR43395">
    <property type="entry name" value="SENSOR HISTIDINE KINASE CHEA"/>
    <property type="match status" value="1"/>
</dbReference>
<sequence>MDELLREFLTETNEHLDVVDVELVRFERDPNDIDVLRNVFRLVHTIKGTCGFLGLPRLEAIAHAAESLLGRFREGKVEVQPEDVALILASIDRIKHIVAELDRTEAEPPGTDRDIIDQLEGSLTRPQEAARVARLAPTAEALPNEGERGGTRQPTIRVTVDVLEHLMTMVSELVLTRNQLLDLARRQDDPALMVPLQRLSHVTVELQEGVMKARMQPIGTVWQKMPRILRDLAVDLGKSIDLKLRGPETELDRQVLEFVKDPLTQLVRNAADHGIEVPAERLKAGKPERGTITLSAFHDGGSITVEVSDDGRGLDYQRIRRIAVGRGLISEVEAERLSDAAVSRFIFHPGFSTAQAVTSVSGRGVGMDIVKTNIDLIGGSVEVRSEAGRGTTFVVKLPLTLAIVATLIVGVAGQRFAIPQMSIMELVRVRPGQGDAVVEKLNDALVFRQRNELIPVIPFATLLGLTPQDGAITQDGFIVVIQIGRQRFGLLVDTVLHTEEIVVKPLNKRLRNLRCFSGSTILGDGSIILIVEPGGLVRMFEDYAESAVPTVEARPEPEPQWVEDDSEGPVSLLVFRAGTDMAKAVPLSLVTRLEEIDVARIEQAGGRLLLQYRGHLMPLVFADPAMSLQKEGRQAMVVFSDGDRWMGLIVDEILDIVEDELTVELVADRPELVGSAIVRGRATEILNVAHFLPLGHGDWLQREVAPQAVTRTVLLVDDSEFFRSMLAPLLRASGYRVLVADGVEAALATLALPRLVDVVVTDLEMPVRNGFDLIESLRAEARFAGLPIIALSSYVSPPMVERARKLGVVNFVAKFDRSGLVEALSAVLSARSRGVAA</sequence>
<comment type="function">
    <text evidence="8">Involved in the transmission of sensory signals from the chemoreceptors to the flagellar motors. CheA is autophosphorylated; it can transfer its phosphate group to either CheB or CheY.</text>
</comment>
<feature type="domain" description="CheW-like" evidence="13">
    <location>
        <begin position="403"/>
        <end position="542"/>
    </location>
</feature>
<dbReference type="PROSITE" id="PS50109">
    <property type="entry name" value="HIS_KIN"/>
    <property type="match status" value="1"/>
</dbReference>
<dbReference type="SUPFAM" id="SSF52172">
    <property type="entry name" value="CheY-like"/>
    <property type="match status" value="1"/>
</dbReference>
<dbReference type="GO" id="GO:0006935">
    <property type="term" value="P:chemotaxis"/>
    <property type="evidence" value="ECO:0007669"/>
    <property type="project" value="InterPro"/>
</dbReference>
<dbReference type="EMBL" id="QJJK01000004">
    <property type="protein sequence ID" value="PXW60363.1"/>
    <property type="molecule type" value="Genomic_DNA"/>
</dbReference>
<dbReference type="EC" id="2.7.13.3" evidence="2"/>
<evidence type="ECO:0000256" key="7">
    <source>
        <dbReference type="ARBA" id="ARBA00023012"/>
    </source>
</evidence>
<evidence type="ECO:0000256" key="8">
    <source>
        <dbReference type="ARBA" id="ARBA00035100"/>
    </source>
</evidence>
<dbReference type="Gene3D" id="3.30.565.10">
    <property type="entry name" value="Histidine kinase-like ATPase, C-terminal domain"/>
    <property type="match status" value="1"/>
</dbReference>
<dbReference type="OrthoDB" id="9803176at2"/>
<dbReference type="InterPro" id="IPR037006">
    <property type="entry name" value="CheA-like_homodim_sf"/>
</dbReference>
<dbReference type="SMART" id="SM00260">
    <property type="entry name" value="CheW"/>
    <property type="match status" value="1"/>
</dbReference>
<evidence type="ECO:0000256" key="6">
    <source>
        <dbReference type="ARBA" id="ARBA00022777"/>
    </source>
</evidence>
<evidence type="ECO:0000259" key="13">
    <source>
        <dbReference type="PROSITE" id="PS50851"/>
    </source>
</evidence>
<dbReference type="InterPro" id="IPR051315">
    <property type="entry name" value="Bact_Chemotaxis_CheA"/>
</dbReference>
<dbReference type="Pfam" id="PF02518">
    <property type="entry name" value="HATPase_c"/>
    <property type="match status" value="1"/>
</dbReference>
<dbReference type="InterPro" id="IPR036641">
    <property type="entry name" value="HPT_dom_sf"/>
</dbReference>
<reference evidence="15 16" key="1">
    <citation type="submission" date="2018-05" db="EMBL/GenBank/DDBJ databases">
        <title>Genomic Encyclopedia of Type Strains, Phase IV (KMG-IV): sequencing the most valuable type-strain genomes for metagenomic binning, comparative biology and taxonomic classification.</title>
        <authorList>
            <person name="Goeker M."/>
        </authorList>
    </citation>
    <scope>NUCLEOTIDE SEQUENCE [LARGE SCALE GENOMIC DNA]</scope>
    <source>
        <strain evidence="15 16">DSM 6462</strain>
    </source>
</reference>
<dbReference type="SMART" id="SM01231">
    <property type="entry name" value="H-kinase_dim"/>
    <property type="match status" value="1"/>
</dbReference>
<dbReference type="PANTHER" id="PTHR43395:SF1">
    <property type="entry name" value="CHEMOTAXIS PROTEIN CHEA"/>
    <property type="match status" value="1"/>
</dbReference>
<evidence type="ECO:0000313" key="16">
    <source>
        <dbReference type="Proteomes" id="UP000248021"/>
    </source>
</evidence>
<feature type="domain" description="Histidine kinase" evidence="11">
    <location>
        <begin position="114"/>
        <end position="401"/>
    </location>
</feature>
<evidence type="ECO:0000256" key="5">
    <source>
        <dbReference type="ARBA" id="ARBA00022679"/>
    </source>
</evidence>
<dbReference type="SUPFAM" id="SSF50341">
    <property type="entry name" value="CheW-like"/>
    <property type="match status" value="2"/>
</dbReference>
<dbReference type="GO" id="GO:0005737">
    <property type="term" value="C:cytoplasm"/>
    <property type="evidence" value="ECO:0007669"/>
    <property type="project" value="InterPro"/>
</dbReference>
<organism evidence="15 16">
    <name type="scientific">Chelatococcus asaccharovorans</name>
    <dbReference type="NCBI Taxonomy" id="28210"/>
    <lineage>
        <taxon>Bacteria</taxon>
        <taxon>Pseudomonadati</taxon>
        <taxon>Pseudomonadota</taxon>
        <taxon>Alphaproteobacteria</taxon>
        <taxon>Hyphomicrobiales</taxon>
        <taxon>Chelatococcaceae</taxon>
        <taxon>Chelatococcus</taxon>
    </lineage>
</organism>
<dbReference type="Pfam" id="PF02895">
    <property type="entry name" value="H-kinase_dim"/>
    <property type="match status" value="1"/>
</dbReference>
<keyword evidence="4 10" id="KW-0597">Phosphoprotein</keyword>
<dbReference type="InterPro" id="IPR003594">
    <property type="entry name" value="HATPase_dom"/>
</dbReference>
<dbReference type="AlphaFoldDB" id="A0A2V3UA51"/>
<dbReference type="CDD" id="cd16916">
    <property type="entry name" value="HATPase_CheA-like"/>
    <property type="match status" value="1"/>
</dbReference>
<dbReference type="InterPro" id="IPR036061">
    <property type="entry name" value="CheW-like_dom_sf"/>
</dbReference>
<feature type="modified residue" description="Phosphohistidine" evidence="9">
    <location>
        <position position="44"/>
    </location>
</feature>
<dbReference type="InterPro" id="IPR011006">
    <property type="entry name" value="CheY-like_superfamily"/>
</dbReference>
<evidence type="ECO:0000256" key="10">
    <source>
        <dbReference type="PROSITE-ProRule" id="PRU00169"/>
    </source>
</evidence>
<evidence type="ECO:0000256" key="1">
    <source>
        <dbReference type="ARBA" id="ARBA00000085"/>
    </source>
</evidence>
<keyword evidence="7" id="KW-0902">Two-component regulatory system</keyword>
<dbReference type="RefSeq" id="WP_110374676.1">
    <property type="nucleotide sequence ID" value="NZ_JAHBRY010000001.1"/>
</dbReference>
<dbReference type="InterPro" id="IPR005467">
    <property type="entry name" value="His_kinase_dom"/>
</dbReference>
<dbReference type="Gene3D" id="1.20.120.160">
    <property type="entry name" value="HPT domain"/>
    <property type="match status" value="1"/>
</dbReference>
<dbReference type="PROSITE" id="PS50894">
    <property type="entry name" value="HPT"/>
    <property type="match status" value="1"/>
</dbReference>
<accession>A0A2V3UA51</accession>
<dbReference type="Gene3D" id="3.40.50.2300">
    <property type="match status" value="1"/>
</dbReference>
<dbReference type="Gene3D" id="1.10.287.560">
    <property type="entry name" value="Histidine kinase CheA-like, homodimeric domain"/>
    <property type="match status" value="1"/>
</dbReference>
<dbReference type="Proteomes" id="UP000248021">
    <property type="component" value="Unassembled WGS sequence"/>
</dbReference>
<name>A0A2V3UA51_9HYPH</name>
<dbReference type="PROSITE" id="PS50851">
    <property type="entry name" value="CHEW"/>
    <property type="match status" value="2"/>
</dbReference>
<dbReference type="SUPFAM" id="SSF55874">
    <property type="entry name" value="ATPase domain of HSP90 chaperone/DNA topoisomerase II/histidine kinase"/>
    <property type="match status" value="1"/>
</dbReference>
<evidence type="ECO:0000256" key="3">
    <source>
        <dbReference type="ARBA" id="ARBA00021495"/>
    </source>
</evidence>
<comment type="caution">
    <text evidence="15">The sequence shown here is derived from an EMBL/GenBank/DDBJ whole genome shotgun (WGS) entry which is preliminary data.</text>
</comment>